<feature type="compositionally biased region" description="Polar residues" evidence="1">
    <location>
        <begin position="214"/>
        <end position="235"/>
    </location>
</feature>
<feature type="region of interest" description="Disordered" evidence="1">
    <location>
        <begin position="293"/>
        <end position="439"/>
    </location>
</feature>
<keyword evidence="4" id="KW-1185">Reference proteome</keyword>
<organism evidence="3 4">
    <name type="scientific">Phanerochaete sordida</name>
    <dbReference type="NCBI Taxonomy" id="48140"/>
    <lineage>
        <taxon>Eukaryota</taxon>
        <taxon>Fungi</taxon>
        <taxon>Dikarya</taxon>
        <taxon>Basidiomycota</taxon>
        <taxon>Agaricomycotina</taxon>
        <taxon>Agaricomycetes</taxon>
        <taxon>Polyporales</taxon>
        <taxon>Phanerochaetaceae</taxon>
        <taxon>Phanerochaete</taxon>
    </lineage>
</organism>
<gene>
    <name evidence="3" type="ORF">PsYK624_128620</name>
</gene>
<feature type="compositionally biased region" description="Polar residues" evidence="1">
    <location>
        <begin position="34"/>
        <end position="43"/>
    </location>
</feature>
<name>A0A9P3GKZ7_9APHY</name>
<feature type="compositionally biased region" description="Low complexity" evidence="1">
    <location>
        <begin position="151"/>
        <end position="175"/>
    </location>
</feature>
<dbReference type="EMBL" id="BPQB01000062">
    <property type="protein sequence ID" value="GJE96661.1"/>
    <property type="molecule type" value="Genomic_DNA"/>
</dbReference>
<feature type="compositionally biased region" description="Low complexity" evidence="1">
    <location>
        <begin position="236"/>
        <end position="263"/>
    </location>
</feature>
<feature type="compositionally biased region" description="Low complexity" evidence="1">
    <location>
        <begin position="420"/>
        <end position="429"/>
    </location>
</feature>
<keyword evidence="2" id="KW-1133">Transmembrane helix</keyword>
<evidence type="ECO:0000313" key="3">
    <source>
        <dbReference type="EMBL" id="GJE96661.1"/>
    </source>
</evidence>
<evidence type="ECO:0000313" key="4">
    <source>
        <dbReference type="Proteomes" id="UP000703269"/>
    </source>
</evidence>
<feature type="transmembrane region" description="Helical" evidence="2">
    <location>
        <begin position="103"/>
        <end position="124"/>
    </location>
</feature>
<comment type="caution">
    <text evidence="3">The sequence shown here is derived from an EMBL/GenBank/DDBJ whole genome shotgun (WGS) entry which is preliminary data.</text>
</comment>
<accession>A0A9P3GKZ7</accession>
<keyword evidence="2" id="KW-0812">Transmembrane</keyword>
<dbReference type="AlphaFoldDB" id="A0A9P3GKZ7"/>
<reference evidence="3 4" key="1">
    <citation type="submission" date="2021-08" db="EMBL/GenBank/DDBJ databases">
        <title>Draft Genome Sequence of Phanerochaete sordida strain YK-624.</title>
        <authorList>
            <person name="Mori T."/>
            <person name="Dohra H."/>
            <person name="Suzuki T."/>
            <person name="Kawagishi H."/>
            <person name="Hirai H."/>
        </authorList>
    </citation>
    <scope>NUCLEOTIDE SEQUENCE [LARGE SCALE GENOMIC DNA]</scope>
    <source>
        <strain evidence="3 4">YK-624</strain>
    </source>
</reference>
<protein>
    <submittedName>
        <fullName evidence="3">Uncharacterized protein</fullName>
    </submittedName>
</protein>
<evidence type="ECO:0000256" key="2">
    <source>
        <dbReference type="SAM" id="Phobius"/>
    </source>
</evidence>
<feature type="compositionally biased region" description="Low complexity" evidence="1">
    <location>
        <begin position="307"/>
        <end position="322"/>
    </location>
</feature>
<feature type="compositionally biased region" description="Basic and acidic residues" evidence="1">
    <location>
        <begin position="389"/>
        <end position="406"/>
    </location>
</feature>
<feature type="region of interest" description="Disordered" evidence="1">
    <location>
        <begin position="214"/>
        <end position="263"/>
    </location>
</feature>
<feature type="compositionally biased region" description="Pro residues" evidence="1">
    <location>
        <begin position="430"/>
        <end position="439"/>
    </location>
</feature>
<dbReference type="Proteomes" id="UP000703269">
    <property type="component" value="Unassembled WGS sequence"/>
</dbReference>
<feature type="region of interest" description="Disordered" evidence="1">
    <location>
        <begin position="1"/>
        <end position="43"/>
    </location>
</feature>
<proteinExistence type="predicted"/>
<feature type="region of interest" description="Disordered" evidence="1">
    <location>
        <begin position="145"/>
        <end position="175"/>
    </location>
</feature>
<keyword evidence="2" id="KW-0472">Membrane</keyword>
<sequence>MYARTSVAQPPPRATRARAVVPRTSTSGMAARTLTPSAPHTTPASCTAPSSFSLIRFSCRASGLREPEIDCMHAAVGQIRSGVTGIPLRRFATVYHSNPHSAMVVPCVIDMMIVATAAIGYIMASWSSMPLSIHRPLSVPVATLSSTSAQSHEPTTSTPTASASSSQLSNSESLKTQGFSASLDTSIRDGIGSTDVDGPSSIALPSAMTSAFSMSDTSGSSSVNPTLPPTSSVEGSTTLSFASSSSSPTPTASAAPSPSKGPSVDVIAAAAASIAVVATILCLYIWRKIVRRRRPKAREAPSENNPSSSQASADSSRGSSTAPDAASGKDDSEALLPSRSTSICAVPPASPAQDAASVPPLPEKRPSPGSPRTRGPGDGAVPIAPPSTERVDDRTREIRHEEDGGIRLEGAGLGPPSPAPTECTTSPSSTLPPPYAEYR</sequence>
<evidence type="ECO:0000256" key="1">
    <source>
        <dbReference type="SAM" id="MobiDB-lite"/>
    </source>
</evidence>
<feature type="transmembrane region" description="Helical" evidence="2">
    <location>
        <begin position="266"/>
        <end position="286"/>
    </location>
</feature>